<protein>
    <submittedName>
        <fullName evidence="2">Uncharacterized protein</fullName>
    </submittedName>
</protein>
<evidence type="ECO:0000313" key="2">
    <source>
        <dbReference type="EMBL" id="SFF29929.1"/>
    </source>
</evidence>
<name>A0A1I2HJN3_9RHOB</name>
<dbReference type="EMBL" id="FOMW01000056">
    <property type="protein sequence ID" value="SFF29929.1"/>
    <property type="molecule type" value="Genomic_DNA"/>
</dbReference>
<evidence type="ECO:0000313" key="3">
    <source>
        <dbReference type="Proteomes" id="UP000198977"/>
    </source>
</evidence>
<accession>A0A1I2HJN3</accession>
<proteinExistence type="predicted"/>
<organism evidence="2 3">
    <name type="scientific">Sulfitobacter brevis</name>
    <dbReference type="NCBI Taxonomy" id="74348"/>
    <lineage>
        <taxon>Bacteria</taxon>
        <taxon>Pseudomonadati</taxon>
        <taxon>Pseudomonadota</taxon>
        <taxon>Alphaproteobacteria</taxon>
        <taxon>Rhodobacterales</taxon>
        <taxon>Roseobacteraceae</taxon>
        <taxon>Sulfitobacter</taxon>
    </lineage>
</organism>
<sequence length="72" mass="8047">MAFDVETKYFGGRSEPRENAHTSRRRLVGTSLIYTDSFNLINTGGKSQGILLSDKNLLILPSFLFYGQTLSC</sequence>
<feature type="region of interest" description="Disordered" evidence="1">
    <location>
        <begin position="1"/>
        <end position="22"/>
    </location>
</feature>
<dbReference type="Proteomes" id="UP000198977">
    <property type="component" value="Unassembled WGS sequence"/>
</dbReference>
<evidence type="ECO:0000256" key="1">
    <source>
        <dbReference type="SAM" id="MobiDB-lite"/>
    </source>
</evidence>
<dbReference type="AlphaFoldDB" id="A0A1I2HJN3"/>
<reference evidence="2 3" key="1">
    <citation type="submission" date="2016-10" db="EMBL/GenBank/DDBJ databases">
        <authorList>
            <person name="de Groot N.N."/>
        </authorList>
    </citation>
    <scope>NUCLEOTIDE SEQUENCE [LARGE SCALE GENOMIC DNA]</scope>
    <source>
        <strain evidence="2 3">DSM 11443</strain>
    </source>
</reference>
<gene>
    <name evidence="2" type="ORF">SAMN04488523_1562</name>
</gene>
<keyword evidence="3" id="KW-1185">Reference proteome</keyword>